<keyword evidence="4" id="KW-0645">Protease</keyword>
<comment type="subcellular location">
    <subcellularLocation>
        <location evidence="2">Cell membrane</location>
        <topology evidence="2">Single-pass type II membrane protein</topology>
    </subcellularLocation>
</comment>
<feature type="domain" description="Peptidase M13 C-terminal" evidence="11">
    <location>
        <begin position="631"/>
        <end position="833"/>
    </location>
</feature>
<feature type="region of interest" description="Disordered" evidence="9">
    <location>
        <begin position="1"/>
        <end position="40"/>
    </location>
</feature>
<dbReference type="Pfam" id="PF05649">
    <property type="entry name" value="Peptidase_M13_N"/>
    <property type="match status" value="1"/>
</dbReference>
<dbReference type="InterPro" id="IPR042089">
    <property type="entry name" value="Peptidase_M13_dom_2"/>
</dbReference>
<dbReference type="Gene3D" id="1.10.1380.10">
    <property type="entry name" value="Neutral endopeptidase , domain2"/>
    <property type="match status" value="1"/>
</dbReference>
<keyword evidence="7" id="KW-0862">Zinc</keyword>
<comment type="similarity">
    <text evidence="3">Belongs to the peptidase M13 family.</text>
</comment>
<dbReference type="Proteomes" id="UP000504629">
    <property type="component" value="Unplaced"/>
</dbReference>
<keyword evidence="5" id="KW-0479">Metal-binding</keyword>
<keyword evidence="10" id="KW-1133">Transmembrane helix</keyword>
<dbReference type="GO" id="GO:0016485">
    <property type="term" value="P:protein processing"/>
    <property type="evidence" value="ECO:0007669"/>
    <property type="project" value="TreeGrafter"/>
</dbReference>
<accession>A0A6J2JS52</accession>
<evidence type="ECO:0000256" key="5">
    <source>
        <dbReference type="ARBA" id="ARBA00022723"/>
    </source>
</evidence>
<dbReference type="GO" id="GO:0005886">
    <property type="term" value="C:plasma membrane"/>
    <property type="evidence" value="ECO:0007669"/>
    <property type="project" value="UniProtKB-SubCell"/>
</dbReference>
<evidence type="ECO:0000256" key="1">
    <source>
        <dbReference type="ARBA" id="ARBA00001947"/>
    </source>
</evidence>
<keyword evidence="10" id="KW-0472">Membrane</keyword>
<evidence type="ECO:0000259" key="12">
    <source>
        <dbReference type="Pfam" id="PF05649"/>
    </source>
</evidence>
<evidence type="ECO:0000256" key="10">
    <source>
        <dbReference type="SAM" id="Phobius"/>
    </source>
</evidence>
<feature type="transmembrane region" description="Helical" evidence="10">
    <location>
        <begin position="67"/>
        <end position="90"/>
    </location>
</feature>
<evidence type="ECO:0000256" key="3">
    <source>
        <dbReference type="ARBA" id="ARBA00007357"/>
    </source>
</evidence>
<dbReference type="InterPro" id="IPR000718">
    <property type="entry name" value="Peptidase_M13"/>
</dbReference>
<dbReference type="PRINTS" id="PR00786">
    <property type="entry name" value="NEPRILYSIN"/>
</dbReference>
<reference evidence="14" key="1">
    <citation type="submission" date="2025-08" db="UniProtKB">
        <authorList>
            <consortium name="RefSeq"/>
        </authorList>
    </citation>
    <scope>IDENTIFICATION</scope>
    <source>
        <tissue evidence="14">Silk gland</tissue>
    </source>
</reference>
<dbReference type="GeneID" id="114244459"/>
<organism evidence="13 14">
    <name type="scientific">Bombyx mandarina</name>
    <name type="common">Wild silk moth</name>
    <name type="synonym">Wild silkworm</name>
    <dbReference type="NCBI Taxonomy" id="7092"/>
    <lineage>
        <taxon>Eukaryota</taxon>
        <taxon>Metazoa</taxon>
        <taxon>Ecdysozoa</taxon>
        <taxon>Arthropoda</taxon>
        <taxon>Hexapoda</taxon>
        <taxon>Insecta</taxon>
        <taxon>Pterygota</taxon>
        <taxon>Neoptera</taxon>
        <taxon>Endopterygota</taxon>
        <taxon>Lepidoptera</taxon>
        <taxon>Glossata</taxon>
        <taxon>Ditrysia</taxon>
        <taxon>Bombycoidea</taxon>
        <taxon>Bombycidae</taxon>
        <taxon>Bombycinae</taxon>
        <taxon>Bombyx</taxon>
    </lineage>
</organism>
<proteinExistence type="inferred from homology"/>
<evidence type="ECO:0000256" key="2">
    <source>
        <dbReference type="ARBA" id="ARBA00004401"/>
    </source>
</evidence>
<keyword evidence="10" id="KW-0812">Transmembrane</keyword>
<dbReference type="CDD" id="cd08662">
    <property type="entry name" value="M13"/>
    <property type="match status" value="1"/>
</dbReference>
<evidence type="ECO:0000256" key="6">
    <source>
        <dbReference type="ARBA" id="ARBA00022801"/>
    </source>
</evidence>
<comment type="cofactor">
    <cofactor evidence="1">
        <name>Zn(2+)</name>
        <dbReference type="ChEBI" id="CHEBI:29105"/>
    </cofactor>
</comment>
<keyword evidence="13" id="KW-1185">Reference proteome</keyword>
<gene>
    <name evidence="14" type="primary">LOC114244459</name>
</gene>
<dbReference type="InterPro" id="IPR018497">
    <property type="entry name" value="Peptidase_M13_C"/>
</dbReference>
<dbReference type="Gene3D" id="3.40.390.10">
    <property type="entry name" value="Collagenase (Catalytic Domain)"/>
    <property type="match status" value="1"/>
</dbReference>
<keyword evidence="8" id="KW-0482">Metalloprotease</keyword>
<dbReference type="PROSITE" id="PS51885">
    <property type="entry name" value="NEPRILYSIN"/>
    <property type="match status" value="1"/>
</dbReference>
<evidence type="ECO:0000313" key="14">
    <source>
        <dbReference type="RefSeq" id="XP_028032098.1"/>
    </source>
</evidence>
<dbReference type="SUPFAM" id="SSF55486">
    <property type="entry name" value="Metalloproteases ('zincins'), catalytic domain"/>
    <property type="match status" value="1"/>
</dbReference>
<feature type="compositionally biased region" description="Polar residues" evidence="9">
    <location>
        <begin position="20"/>
        <end position="30"/>
    </location>
</feature>
<sequence>MDAWSAGNERGQADAMGPTVTRTASAKTKTPSPPPLKNGKDIRESGYLIAVGSRTARFRRKHKKSMTLIVILTLMAFLLIFAIVMTVLYVRQKHKKPVRLCETKECLRSAASLALSMDRTADPCEDFNQYVCGNWGEEHPMPEEYSSYDWFSYKQDRVLASIKLFLTKNSSKDPLSIKQARDMYAACMDVGKIDQLGLQPVYSILASIGLPSHPTYLNISEVDYSTYTFDWVGVVTNIKVLLGMDILIGFDIFSDPLNSSAYRLALGSPETTNPFPSLYAMQRKWARKEFPLRQLPKQKEHSDLMYLTHDEESYAKVHKLYYAELLKIFLEGEGGNQTANFDNDVIVEKVIAAAATYYDMRNDLYDIESENDTESEIENYVIPRYTADELQALTDQTVVQNNGSVVPIWKKYVEGVFNVSETKLDFGKEKILVADLDLKYMSRMAAYVAKIHPVVLELYVWVKVVEVIAIHTTSELRSLYYDAYNDLQEVDTKIPTRAHLCTEAVNDMMGMAVAYGIADPDFVNNSKPKIERMIYELKNSLAHLVGQVKWMDDNTKVATYQKIILMKSLIGFPDWLMVEGKLEEYYKGIEINRETHLYNMINIIQVKIKNVLNKFRENGSLSWATDPTEVNAYHTFQDNTITVPLVILQYPFFDLGLDSLNYGTLGTVLGHEITHGFDSIGRRYDKFGNMVPWWTNNTIDTFVNMSRCFVDQYSAYYLPEINEHVNGKNTLPENIADNGGFREAIAALKEHLKKFGPELKLPGFEEMSPEQLFFLSYGNLWCGTSTKSSLKVNLKDEHTPLPFRAKGVLQNSEEFSRAFKCRPGSSMNPNKRCIIF</sequence>
<dbReference type="PANTHER" id="PTHR11733:SF133">
    <property type="entry name" value="PHOSPHATE-REGULATING NEUTRAL ENDOPEPTIDASE PHEX"/>
    <property type="match status" value="1"/>
</dbReference>
<dbReference type="InterPro" id="IPR008753">
    <property type="entry name" value="Peptidase_M13_N"/>
</dbReference>
<evidence type="ECO:0000256" key="8">
    <source>
        <dbReference type="ARBA" id="ARBA00023049"/>
    </source>
</evidence>
<protein>
    <submittedName>
        <fullName evidence="14">Endothelin-converting enzyme homolog</fullName>
    </submittedName>
</protein>
<dbReference type="PANTHER" id="PTHR11733">
    <property type="entry name" value="ZINC METALLOPROTEASE FAMILY M13 NEPRILYSIN-RELATED"/>
    <property type="match status" value="1"/>
</dbReference>
<name>A0A6J2JS52_BOMMA</name>
<evidence type="ECO:0000313" key="13">
    <source>
        <dbReference type="Proteomes" id="UP000504629"/>
    </source>
</evidence>
<evidence type="ECO:0000256" key="7">
    <source>
        <dbReference type="ARBA" id="ARBA00022833"/>
    </source>
</evidence>
<evidence type="ECO:0000256" key="9">
    <source>
        <dbReference type="SAM" id="MobiDB-lite"/>
    </source>
</evidence>
<dbReference type="InterPro" id="IPR024079">
    <property type="entry name" value="MetalloPept_cat_dom_sf"/>
</dbReference>
<dbReference type="OrthoDB" id="6475849at2759"/>
<dbReference type="Pfam" id="PF01431">
    <property type="entry name" value="Peptidase_M13"/>
    <property type="match status" value="1"/>
</dbReference>
<dbReference type="AlphaFoldDB" id="A0A6J2JS52"/>
<dbReference type="KEGG" id="bman:114244459"/>
<dbReference type="RefSeq" id="XP_028032098.1">
    <property type="nucleotide sequence ID" value="XM_028176297.1"/>
</dbReference>
<evidence type="ECO:0000256" key="4">
    <source>
        <dbReference type="ARBA" id="ARBA00022670"/>
    </source>
</evidence>
<keyword evidence="6" id="KW-0378">Hydrolase</keyword>
<feature type="domain" description="Peptidase M13 N-terminal" evidence="12">
    <location>
        <begin position="123"/>
        <end position="573"/>
    </location>
</feature>
<dbReference type="GO" id="GO:0004222">
    <property type="term" value="F:metalloendopeptidase activity"/>
    <property type="evidence" value="ECO:0007669"/>
    <property type="project" value="InterPro"/>
</dbReference>
<evidence type="ECO:0000259" key="11">
    <source>
        <dbReference type="Pfam" id="PF01431"/>
    </source>
</evidence>
<dbReference type="GO" id="GO:0046872">
    <property type="term" value="F:metal ion binding"/>
    <property type="evidence" value="ECO:0007669"/>
    <property type="project" value="UniProtKB-KW"/>
</dbReference>